<dbReference type="HAMAP" id="MF_01805">
    <property type="entry name" value="ScpA"/>
    <property type="match status" value="1"/>
</dbReference>
<name>A0A2K9P2X1_9FIRM</name>
<dbReference type="EMBL" id="CP020991">
    <property type="protein sequence ID" value="AUO18978.1"/>
    <property type="molecule type" value="Genomic_DNA"/>
</dbReference>
<dbReference type="Gene3D" id="6.10.250.2410">
    <property type="match status" value="1"/>
</dbReference>
<evidence type="ECO:0000256" key="2">
    <source>
        <dbReference type="ARBA" id="ARBA00044777"/>
    </source>
</evidence>
<dbReference type="GO" id="GO:0006260">
    <property type="term" value="P:DNA replication"/>
    <property type="evidence" value="ECO:0007669"/>
    <property type="project" value="UniProtKB-UniRule"/>
</dbReference>
<dbReference type="GO" id="GO:0005737">
    <property type="term" value="C:cytoplasm"/>
    <property type="evidence" value="ECO:0007669"/>
    <property type="project" value="UniProtKB-SubCell"/>
</dbReference>
<dbReference type="GO" id="GO:0007059">
    <property type="term" value="P:chromosome segregation"/>
    <property type="evidence" value="ECO:0007669"/>
    <property type="project" value="UniProtKB-UniRule"/>
</dbReference>
<evidence type="ECO:0000313" key="4">
    <source>
        <dbReference type="EMBL" id="AUO18978.1"/>
    </source>
</evidence>
<organism evidence="4 5">
    <name type="scientific">Monoglobus pectinilyticus</name>
    <dbReference type="NCBI Taxonomy" id="1981510"/>
    <lineage>
        <taxon>Bacteria</taxon>
        <taxon>Bacillati</taxon>
        <taxon>Bacillota</taxon>
        <taxon>Clostridia</taxon>
        <taxon>Monoglobales</taxon>
        <taxon>Monoglobaceae</taxon>
        <taxon>Monoglobus</taxon>
    </lineage>
</organism>
<comment type="function">
    <text evidence="3">Participates in chromosomal partition during cell division. May act via the formation of a condensin-like complex containing Smc and ScpB that pull DNA away from mid-cell into both cell halves.</text>
</comment>
<reference evidence="4 5" key="1">
    <citation type="submission" date="2017-04" db="EMBL/GenBank/DDBJ databases">
        <title>Monoglobus pectinilyticus 14 draft genome.</title>
        <authorList>
            <person name="Kim C."/>
            <person name="Rosendale D.I."/>
            <person name="Kelly W.J."/>
            <person name="Tannock G.W."/>
            <person name="Patchett M.L."/>
            <person name="Jordens J.Z."/>
        </authorList>
    </citation>
    <scope>NUCLEOTIDE SEQUENCE [LARGE SCALE GENOMIC DNA]</scope>
    <source>
        <strain evidence="4 5">14</strain>
    </source>
</reference>
<keyword evidence="3" id="KW-0131">Cell cycle</keyword>
<dbReference type="AlphaFoldDB" id="A0A2K9P2X1"/>
<proteinExistence type="inferred from homology"/>
<dbReference type="GO" id="GO:0051301">
    <property type="term" value="P:cell division"/>
    <property type="evidence" value="ECO:0007669"/>
    <property type="project" value="UniProtKB-KW"/>
</dbReference>
<keyword evidence="3" id="KW-0963">Cytoplasm</keyword>
<keyword evidence="3" id="KW-0132">Cell division</keyword>
<dbReference type="GeneID" id="98062223"/>
<accession>A0A2K9P2X1</accession>
<dbReference type="KEGG" id="mpec:B9O19_00801"/>
<dbReference type="InterPro" id="IPR003768">
    <property type="entry name" value="ScpA"/>
</dbReference>
<keyword evidence="1 3" id="KW-0159">Chromosome partition</keyword>
<protein>
    <recommendedName>
        <fullName evidence="2 3">Segregation and condensation protein A</fullName>
    </recommendedName>
</protein>
<dbReference type="Proteomes" id="UP000235589">
    <property type="component" value="Chromosome"/>
</dbReference>
<dbReference type="RefSeq" id="WP_102365225.1">
    <property type="nucleotide sequence ID" value="NZ_CP020991.1"/>
</dbReference>
<evidence type="ECO:0000256" key="3">
    <source>
        <dbReference type="HAMAP-Rule" id="MF_01805"/>
    </source>
</evidence>
<dbReference type="PANTHER" id="PTHR33969">
    <property type="entry name" value="SEGREGATION AND CONDENSATION PROTEIN A"/>
    <property type="match status" value="1"/>
</dbReference>
<dbReference type="OrthoDB" id="9811016at2"/>
<dbReference type="Pfam" id="PF02616">
    <property type="entry name" value="SMC_ScpA"/>
    <property type="match status" value="1"/>
</dbReference>
<keyword evidence="5" id="KW-1185">Reference proteome</keyword>
<comment type="subcellular location">
    <subcellularLocation>
        <location evidence="3">Cytoplasm</location>
    </subcellularLocation>
    <text evidence="3">Associated with two foci at the outer edges of the nucleoid region in young cells, and at four foci within both cell halves in older cells.</text>
</comment>
<comment type="subunit">
    <text evidence="3">Component of a cohesin-like complex composed of ScpA, ScpB and the Smc homodimer, in which ScpA and ScpB bind to the head domain of Smc. The presence of the three proteins is required for the association of the complex with DNA.</text>
</comment>
<dbReference type="PANTHER" id="PTHR33969:SF2">
    <property type="entry name" value="SEGREGATION AND CONDENSATION PROTEIN A"/>
    <property type="match status" value="1"/>
</dbReference>
<comment type="similarity">
    <text evidence="3">Belongs to the ScpA family.</text>
</comment>
<evidence type="ECO:0000256" key="1">
    <source>
        <dbReference type="ARBA" id="ARBA00022829"/>
    </source>
</evidence>
<gene>
    <name evidence="3" type="primary">scpA</name>
    <name evidence="4" type="ORF">B9O19_00801</name>
</gene>
<evidence type="ECO:0000313" key="5">
    <source>
        <dbReference type="Proteomes" id="UP000235589"/>
    </source>
</evidence>
<sequence length="253" mass="29235">MEQLNFKVLDFEGPLDLLLALIKKNKVSIYDIPISTIVEQYFGVMRQMKEYNLDISSEFLVLAATLLQIKSRMLLPKPVEEDETDPREELVKRLEEYRRVKAAAEYLEARKHIGESMFFKEPDKIEKPPAEWNYSKLTPENLLLAYKQAYQKMERKLPPPKYSFDGIVGREKVSVRSKVKQIWGRMFGKTKVFFKELFKGTKSRPEAVASFLAVLEMIKLNQVKVEYDESGDISNPIVTKSGDGELDLSAIED</sequence>